<accession>A0A9J6C029</accession>
<protein>
    <submittedName>
        <fullName evidence="3">Uncharacterized protein</fullName>
    </submittedName>
</protein>
<organism evidence="3 4">
    <name type="scientific">Polypedilum vanderplanki</name>
    <name type="common">Sleeping chironomid midge</name>
    <dbReference type="NCBI Taxonomy" id="319348"/>
    <lineage>
        <taxon>Eukaryota</taxon>
        <taxon>Metazoa</taxon>
        <taxon>Ecdysozoa</taxon>
        <taxon>Arthropoda</taxon>
        <taxon>Hexapoda</taxon>
        <taxon>Insecta</taxon>
        <taxon>Pterygota</taxon>
        <taxon>Neoptera</taxon>
        <taxon>Endopterygota</taxon>
        <taxon>Diptera</taxon>
        <taxon>Nematocera</taxon>
        <taxon>Chironomoidea</taxon>
        <taxon>Chironomidae</taxon>
        <taxon>Chironominae</taxon>
        <taxon>Polypedilum</taxon>
        <taxon>Polypedilum</taxon>
    </lineage>
</organism>
<reference evidence="3" key="1">
    <citation type="submission" date="2021-03" db="EMBL/GenBank/DDBJ databases">
        <title>Chromosome level genome of the anhydrobiotic midge Polypedilum vanderplanki.</title>
        <authorList>
            <person name="Yoshida Y."/>
            <person name="Kikawada T."/>
            <person name="Gusev O."/>
        </authorList>
    </citation>
    <scope>NUCLEOTIDE SEQUENCE</scope>
    <source>
        <strain evidence="3">NIAS01</strain>
        <tissue evidence="3">Whole body or cell culture</tissue>
    </source>
</reference>
<dbReference type="EMBL" id="JADBJN010000002">
    <property type="protein sequence ID" value="KAG5675189.1"/>
    <property type="molecule type" value="Genomic_DNA"/>
</dbReference>
<feature type="coiled-coil region" evidence="1">
    <location>
        <begin position="87"/>
        <end position="149"/>
    </location>
</feature>
<gene>
    <name evidence="3" type="ORF">PVAND_005113</name>
</gene>
<keyword evidence="1" id="KW-0175">Coiled coil</keyword>
<dbReference type="Proteomes" id="UP001107558">
    <property type="component" value="Chromosome 2"/>
</dbReference>
<sequence length="326" mass="37065">MDQRMEEDMELTYIASRSNKTPRSPISTPTQKRTRTNSDEETPTKSISNLITMEAIKTLILEMGKEISTNIKTELNMNNKSMTTSLINNIKTLQDTMNSNNKKLESEISSINSNITTLSTQFSALENDLKDAKVKVESVESTANNALNQVVKCQQHIENKLKQLRLESTMEIKGIMANDFIAQPDHKQLALQIIRSFSIDISDDCIEKVKCFDIPHKTQNSLKDKILQVKFKDFEEKLNIMKAKNRIPDNRGIFFNMSLTKINRRLMSEARKICKNKGFKINLNEGTSRAIAKDGKIFMLRDDDDLEKLRTFVATIATQSSSNSTA</sequence>
<comment type="caution">
    <text evidence="3">The sequence shown here is derived from an EMBL/GenBank/DDBJ whole genome shotgun (WGS) entry which is preliminary data.</text>
</comment>
<feature type="region of interest" description="Disordered" evidence="2">
    <location>
        <begin position="1"/>
        <end position="46"/>
    </location>
</feature>
<keyword evidence="4" id="KW-1185">Reference proteome</keyword>
<dbReference type="AlphaFoldDB" id="A0A9J6C029"/>
<evidence type="ECO:0000256" key="2">
    <source>
        <dbReference type="SAM" id="MobiDB-lite"/>
    </source>
</evidence>
<name>A0A9J6C029_POLVA</name>
<evidence type="ECO:0000313" key="3">
    <source>
        <dbReference type="EMBL" id="KAG5675189.1"/>
    </source>
</evidence>
<feature type="compositionally biased region" description="Polar residues" evidence="2">
    <location>
        <begin position="15"/>
        <end position="31"/>
    </location>
</feature>
<evidence type="ECO:0000313" key="4">
    <source>
        <dbReference type="Proteomes" id="UP001107558"/>
    </source>
</evidence>
<dbReference type="OrthoDB" id="7479450at2759"/>
<evidence type="ECO:0000256" key="1">
    <source>
        <dbReference type="SAM" id="Coils"/>
    </source>
</evidence>
<proteinExistence type="predicted"/>